<proteinExistence type="predicted"/>
<gene>
    <name evidence="1" type="ORF">OXX778_LOCUS12234</name>
</gene>
<dbReference type="Proteomes" id="UP000663879">
    <property type="component" value="Unassembled WGS sequence"/>
</dbReference>
<reference evidence="1" key="1">
    <citation type="submission" date="2021-02" db="EMBL/GenBank/DDBJ databases">
        <authorList>
            <person name="Nowell W R."/>
        </authorList>
    </citation>
    <scope>NUCLEOTIDE SEQUENCE</scope>
    <source>
        <strain evidence="1">Ploen Becks lab</strain>
    </source>
</reference>
<comment type="caution">
    <text evidence="1">The sequence shown here is derived from an EMBL/GenBank/DDBJ whole genome shotgun (WGS) entry which is preliminary data.</text>
</comment>
<protein>
    <submittedName>
        <fullName evidence="1">Uncharacterized protein</fullName>
    </submittedName>
</protein>
<organism evidence="1 2">
    <name type="scientific">Brachionus calyciflorus</name>
    <dbReference type="NCBI Taxonomy" id="104777"/>
    <lineage>
        <taxon>Eukaryota</taxon>
        <taxon>Metazoa</taxon>
        <taxon>Spiralia</taxon>
        <taxon>Gnathifera</taxon>
        <taxon>Rotifera</taxon>
        <taxon>Eurotatoria</taxon>
        <taxon>Monogononta</taxon>
        <taxon>Pseudotrocha</taxon>
        <taxon>Ploima</taxon>
        <taxon>Brachionidae</taxon>
        <taxon>Brachionus</taxon>
    </lineage>
</organism>
<dbReference type="EMBL" id="CAJNOC010002185">
    <property type="protein sequence ID" value="CAF0917666.1"/>
    <property type="molecule type" value="Genomic_DNA"/>
</dbReference>
<keyword evidence="2" id="KW-1185">Reference proteome</keyword>
<sequence>MCSENAINLFEIYLFIGQFSVLQIDQINTLPFLVYNSLIKADFKSLVANVRETADKISKQQINKLRETKKGDTVQVPVSEAYSCPVNHPNILAYIL</sequence>
<name>A0A814AMX6_9BILA</name>
<dbReference type="AlphaFoldDB" id="A0A814AMX6"/>
<evidence type="ECO:0000313" key="2">
    <source>
        <dbReference type="Proteomes" id="UP000663879"/>
    </source>
</evidence>
<accession>A0A814AMX6</accession>
<evidence type="ECO:0000313" key="1">
    <source>
        <dbReference type="EMBL" id="CAF0917666.1"/>
    </source>
</evidence>